<sequence length="1278" mass="146458">MTKMKNRYQYNYPLIFALLTAIYILTGVAQSAFSQMYPVNATTQIAPPYSVFISDYVAPGSEQLKLNLFLRDLTEPVYDVRLRLVIKGQGVRIETSPTYNPAPITIEGGLSTWLDATDLAPLFESRNLIFSGYSKSEFERYGRLPEGFYQFCFTVYDYRHPEIQLSQQSCQNLWLVRPDPPMLNQPACAAELELNEMQQSVIFQWTPMAISPNSSFTTDYIFRLYEIRSEGRNPADIVLSTNPIYELQTAETSLLYGVAEPPLVPGMEYVWQVQAIDLGGRDRFKNNGYSKICTFRVAENEEPLPEPDEFKAWGLNESMGMASWVPSLEPDGYTVEYRLADNPQAEWFVEELQLPPDAQLADSMYVVLQDLMAQTAYEVRIGSKRGAFVSSWTETKRFTTYPPRVFACGDPQEVQQPLNTTPLISAIRGEVFTVGDFNMRLTKVTGGDGVFSGYGSVETPFLGFNLAVKFDNIRVNELYQVVDGEVIALSDGIDGLIETWEGDGDAGSDDGDDNTDDENSDTNNDFDGVDIDYDGEISDVTVGDDGVIVVTDENGMQHTYEQPVDPETGEKEDVRFTDGSGDTWVVDGEGNVTQGNSNVTDDETIDTEKELIKEALEYFKQEITTYLENNGKGPLDEVLLRRIQSLPDCLPKDEEKLQAILGKIDDLINEPDNLLVLIKEDDINGPQVELMVDQLKGKRPPYSSELSEEQWDQLVQILCPYLVEEEERPELVTIVPINDDQFASGIDNDKLEITYSIKATEKYPLQYAKLEVYKKDGTLVYVNKEDIKIGENLSFKWDGKMNQGDKNGKYIRHDMSPFKVKIVASRLENFTDNFTVYTSGKVYPYVDEWMDASDEIKERIFINNAPIGTTKFQYYIMLRDDMVENIGIENINSGPLNYMDKNDTTFMFLGKKIATHKNYRPILEEIEAKMKSAGDYSMYKNKYSIIDYGIRFMNHSRTISDHSFGFAIDIDPLKNPQIYEKMNLFFKVVTNVDFWNTDLSVEQMKDASNLFKSRINSTSLNSILEGFNYIDQNSGEQDFDIFNIQTSEDYSTLYSDYEKIHKRVKYLVNELWFKNNITQEFLKELQTDVPLQCQATIEGINLLMAEVQNQKKLIETGYGRAFLWSLNFKEELNYYKTYFSALNQTLTSYKSAYQLILSEINETKDPGYLPSYFDITYDLKNVPQFDTQNVSMCKVFMGRFNEILSHRKMKANFSGYVRWLNENGTRSAILSLGETGFFNLDNNFVKYFLNSNKIEWGGDWTRKRDWMHFQPSEEYRTF</sequence>
<dbReference type="EMBL" id="JAEUGD010000064">
    <property type="protein sequence ID" value="MBL6448458.1"/>
    <property type="molecule type" value="Genomic_DNA"/>
</dbReference>
<organism evidence="3 4">
    <name type="scientific">Fulvivirga marina</name>
    <dbReference type="NCBI Taxonomy" id="2494733"/>
    <lineage>
        <taxon>Bacteria</taxon>
        <taxon>Pseudomonadati</taxon>
        <taxon>Bacteroidota</taxon>
        <taxon>Cytophagia</taxon>
        <taxon>Cytophagales</taxon>
        <taxon>Fulvivirgaceae</taxon>
        <taxon>Fulvivirga</taxon>
    </lineage>
</organism>
<comment type="caution">
    <text evidence="3">The sequence shown here is derived from an EMBL/GenBank/DDBJ whole genome shotgun (WGS) entry which is preliminary data.</text>
</comment>
<dbReference type="AlphaFoldDB" id="A0A937KFR9"/>
<feature type="domain" description="Fibronectin type-III" evidence="2">
    <location>
        <begin position="306"/>
        <end position="403"/>
    </location>
</feature>
<dbReference type="PROSITE" id="PS50853">
    <property type="entry name" value="FN3"/>
    <property type="match status" value="1"/>
</dbReference>
<dbReference type="CDD" id="cd00063">
    <property type="entry name" value="FN3"/>
    <property type="match status" value="1"/>
</dbReference>
<accession>A0A937KFR9</accession>
<reference evidence="3" key="1">
    <citation type="submission" date="2021-01" db="EMBL/GenBank/DDBJ databases">
        <title>Fulvivirga kasyanovii gen. nov., sp nov., a novel member of the phylum Bacteroidetes isolated from seawater in a mussel farm.</title>
        <authorList>
            <person name="Zhao L.-H."/>
            <person name="Wang Z.-J."/>
        </authorList>
    </citation>
    <scope>NUCLEOTIDE SEQUENCE</scope>
    <source>
        <strain evidence="3">29W222</strain>
    </source>
</reference>
<proteinExistence type="predicted"/>
<name>A0A937KFR9_9BACT</name>
<evidence type="ECO:0000313" key="4">
    <source>
        <dbReference type="Proteomes" id="UP000614216"/>
    </source>
</evidence>
<keyword evidence="4" id="KW-1185">Reference proteome</keyword>
<feature type="compositionally biased region" description="Acidic residues" evidence="1">
    <location>
        <begin position="500"/>
        <end position="520"/>
    </location>
</feature>
<evidence type="ECO:0000259" key="2">
    <source>
        <dbReference type="PROSITE" id="PS50853"/>
    </source>
</evidence>
<dbReference type="Gene3D" id="2.60.40.10">
    <property type="entry name" value="Immunoglobulins"/>
    <property type="match status" value="1"/>
</dbReference>
<gene>
    <name evidence="3" type="ORF">JMN32_19250</name>
</gene>
<feature type="region of interest" description="Disordered" evidence="1">
    <location>
        <begin position="499"/>
        <end position="530"/>
    </location>
</feature>
<dbReference type="InterPro" id="IPR036116">
    <property type="entry name" value="FN3_sf"/>
</dbReference>
<evidence type="ECO:0000313" key="3">
    <source>
        <dbReference type="EMBL" id="MBL6448458.1"/>
    </source>
</evidence>
<protein>
    <recommendedName>
        <fullName evidence="2">Fibronectin type-III domain-containing protein</fullName>
    </recommendedName>
</protein>
<evidence type="ECO:0000256" key="1">
    <source>
        <dbReference type="SAM" id="MobiDB-lite"/>
    </source>
</evidence>
<dbReference type="SUPFAM" id="SSF49265">
    <property type="entry name" value="Fibronectin type III"/>
    <property type="match status" value="1"/>
</dbReference>
<dbReference type="InterPro" id="IPR013783">
    <property type="entry name" value="Ig-like_fold"/>
</dbReference>
<dbReference type="InterPro" id="IPR003961">
    <property type="entry name" value="FN3_dom"/>
</dbReference>
<dbReference type="Proteomes" id="UP000614216">
    <property type="component" value="Unassembled WGS sequence"/>
</dbReference>